<keyword evidence="2" id="KW-0285">Flavoprotein</keyword>
<proteinExistence type="inferred from homology"/>
<dbReference type="Gene3D" id="3.50.50.100">
    <property type="match status" value="1"/>
</dbReference>
<evidence type="ECO:0000259" key="6">
    <source>
        <dbReference type="Pfam" id="PF07992"/>
    </source>
</evidence>
<dbReference type="GO" id="GO:0050660">
    <property type="term" value="F:flavin adenine dinucleotide binding"/>
    <property type="evidence" value="ECO:0007669"/>
    <property type="project" value="TreeGrafter"/>
</dbReference>
<dbReference type="AlphaFoldDB" id="A0A6A6DRH4"/>
<evidence type="ECO:0000256" key="2">
    <source>
        <dbReference type="ARBA" id="ARBA00022630"/>
    </source>
</evidence>
<evidence type="ECO:0000256" key="4">
    <source>
        <dbReference type="ARBA" id="ARBA00023002"/>
    </source>
</evidence>
<dbReference type="EMBL" id="ML994656">
    <property type="protein sequence ID" value="KAF2180809.1"/>
    <property type="molecule type" value="Genomic_DNA"/>
</dbReference>
<organism evidence="7 8">
    <name type="scientific">Zopfia rhizophila CBS 207.26</name>
    <dbReference type="NCBI Taxonomy" id="1314779"/>
    <lineage>
        <taxon>Eukaryota</taxon>
        <taxon>Fungi</taxon>
        <taxon>Dikarya</taxon>
        <taxon>Ascomycota</taxon>
        <taxon>Pezizomycotina</taxon>
        <taxon>Dothideomycetes</taxon>
        <taxon>Dothideomycetes incertae sedis</taxon>
        <taxon>Zopfiaceae</taxon>
        <taxon>Zopfia</taxon>
    </lineage>
</organism>
<keyword evidence="3" id="KW-0274">FAD</keyword>
<dbReference type="SUPFAM" id="SSF51905">
    <property type="entry name" value="FAD/NAD(P)-binding domain"/>
    <property type="match status" value="1"/>
</dbReference>
<feature type="transmembrane region" description="Helical" evidence="5">
    <location>
        <begin position="362"/>
        <end position="387"/>
    </location>
</feature>
<dbReference type="OrthoDB" id="202203at2759"/>
<evidence type="ECO:0000256" key="1">
    <source>
        <dbReference type="ARBA" id="ARBA00006442"/>
    </source>
</evidence>
<keyword evidence="8" id="KW-1185">Reference proteome</keyword>
<comment type="similarity">
    <text evidence="1">Belongs to the FAD-dependent oxidoreductase family.</text>
</comment>
<reference evidence="7" key="1">
    <citation type="journal article" date="2020" name="Stud. Mycol.">
        <title>101 Dothideomycetes genomes: a test case for predicting lifestyles and emergence of pathogens.</title>
        <authorList>
            <person name="Haridas S."/>
            <person name="Albert R."/>
            <person name="Binder M."/>
            <person name="Bloem J."/>
            <person name="Labutti K."/>
            <person name="Salamov A."/>
            <person name="Andreopoulos B."/>
            <person name="Baker S."/>
            <person name="Barry K."/>
            <person name="Bills G."/>
            <person name="Bluhm B."/>
            <person name="Cannon C."/>
            <person name="Castanera R."/>
            <person name="Culley D."/>
            <person name="Daum C."/>
            <person name="Ezra D."/>
            <person name="Gonzalez J."/>
            <person name="Henrissat B."/>
            <person name="Kuo A."/>
            <person name="Liang C."/>
            <person name="Lipzen A."/>
            <person name="Lutzoni F."/>
            <person name="Magnuson J."/>
            <person name="Mondo S."/>
            <person name="Nolan M."/>
            <person name="Ohm R."/>
            <person name="Pangilinan J."/>
            <person name="Park H.-J."/>
            <person name="Ramirez L."/>
            <person name="Alfaro M."/>
            <person name="Sun H."/>
            <person name="Tritt A."/>
            <person name="Yoshinaga Y."/>
            <person name="Zwiers L.-H."/>
            <person name="Turgeon B."/>
            <person name="Goodwin S."/>
            <person name="Spatafora J."/>
            <person name="Crous P."/>
            <person name="Grigoriev I."/>
        </authorList>
    </citation>
    <scope>NUCLEOTIDE SEQUENCE</scope>
    <source>
        <strain evidence="7">CBS 207.26</strain>
    </source>
</reference>
<feature type="domain" description="FAD/NAD(P)-binding" evidence="6">
    <location>
        <begin position="6"/>
        <end position="314"/>
    </location>
</feature>
<dbReference type="GO" id="GO:0004174">
    <property type="term" value="F:electron-transferring-flavoprotein dehydrogenase activity"/>
    <property type="evidence" value="ECO:0007669"/>
    <property type="project" value="TreeGrafter"/>
</dbReference>
<dbReference type="InterPro" id="IPR036188">
    <property type="entry name" value="FAD/NAD-bd_sf"/>
</dbReference>
<dbReference type="Pfam" id="PF07992">
    <property type="entry name" value="Pyr_redox_2"/>
    <property type="match status" value="1"/>
</dbReference>
<sequence>MSKQRNIVILGASVSGVLSAHYILKHILPALKAKHDAKYHVYLVSPSSDFFFRIASPRTAASTALLPVEKIFFDLNEGFKKYSTSDFTFIQGTATGLDTNARSVSFIRNSYLGDESLKYHALIVATGSHTPDPAHSLHTDSQATVDAIKSMNIKVSSAKDIIVVGGGPTSVESAGELGELLNGKPSWFSTPPPKVNITLITAANQLLPSLHPTIGKRAENKLKKLGVHVLYNTRVVDVSTASSKNGRTVVTLAKGEKLETDLYIPTHGVLTNSSFLPETLLNSSGYLITNAETLRVDDAGSRVYSIGDVASYSRNNILDIYDALPPLMVNLKRDLLSYNPQYPNEKPSGKDRVFKPQTKETMIVPIGSAGGVGAIFGFSLPSFLVWLAKSRDFMISMGPPSLISGKKVAKEYKWTAEEAVA</sequence>
<dbReference type="PRINTS" id="PR00469">
    <property type="entry name" value="PNDRDTASEII"/>
</dbReference>
<accession>A0A6A6DRH4</accession>
<gene>
    <name evidence="7" type="ORF">K469DRAFT_639235</name>
</gene>
<keyword evidence="5" id="KW-1133">Transmembrane helix</keyword>
<evidence type="ECO:0000313" key="7">
    <source>
        <dbReference type="EMBL" id="KAF2180809.1"/>
    </source>
</evidence>
<name>A0A6A6DRH4_9PEZI</name>
<evidence type="ECO:0000256" key="5">
    <source>
        <dbReference type="SAM" id="Phobius"/>
    </source>
</evidence>
<dbReference type="PRINTS" id="PR00368">
    <property type="entry name" value="FADPNR"/>
</dbReference>
<dbReference type="PANTHER" id="PTHR43735">
    <property type="entry name" value="APOPTOSIS-INDUCING FACTOR 1"/>
    <property type="match status" value="1"/>
</dbReference>
<dbReference type="PANTHER" id="PTHR43735:SF3">
    <property type="entry name" value="FERROPTOSIS SUPPRESSOR PROTEIN 1"/>
    <property type="match status" value="1"/>
</dbReference>
<dbReference type="GO" id="GO:0005737">
    <property type="term" value="C:cytoplasm"/>
    <property type="evidence" value="ECO:0007669"/>
    <property type="project" value="TreeGrafter"/>
</dbReference>
<protein>
    <recommendedName>
        <fullName evidence="6">FAD/NAD(P)-binding domain-containing protein</fullName>
    </recommendedName>
</protein>
<keyword evidence="4" id="KW-0560">Oxidoreductase</keyword>
<dbReference type="InterPro" id="IPR023753">
    <property type="entry name" value="FAD/NAD-binding_dom"/>
</dbReference>
<keyword evidence="5" id="KW-0812">Transmembrane</keyword>
<evidence type="ECO:0000313" key="8">
    <source>
        <dbReference type="Proteomes" id="UP000800200"/>
    </source>
</evidence>
<dbReference type="Proteomes" id="UP000800200">
    <property type="component" value="Unassembled WGS sequence"/>
</dbReference>
<keyword evidence="5" id="KW-0472">Membrane</keyword>
<evidence type="ECO:0000256" key="3">
    <source>
        <dbReference type="ARBA" id="ARBA00022827"/>
    </source>
</evidence>